<protein>
    <recommendedName>
        <fullName evidence="3">NAD-dependent epimerase/dehydratase domain-containing protein</fullName>
    </recommendedName>
</protein>
<gene>
    <name evidence="1" type="ORF">UA08_05675</name>
</gene>
<keyword evidence="2" id="KW-1185">Reference proteome</keyword>
<dbReference type="STRING" id="1441469.A0A225ADL9"/>
<dbReference type="OrthoDB" id="4221386at2759"/>
<dbReference type="Proteomes" id="UP000214365">
    <property type="component" value="Unassembled WGS sequence"/>
</dbReference>
<reference evidence="1 2" key="1">
    <citation type="submission" date="2015-06" db="EMBL/GenBank/DDBJ databases">
        <title>Talaromyces atroroseus IBT 11181 draft genome.</title>
        <authorList>
            <person name="Rasmussen K.B."/>
            <person name="Rasmussen S."/>
            <person name="Petersen B."/>
            <person name="Sicheritz-Ponten T."/>
            <person name="Mortensen U.H."/>
            <person name="Thrane U."/>
        </authorList>
    </citation>
    <scope>NUCLEOTIDE SEQUENCE [LARGE SCALE GENOMIC DNA]</scope>
    <source>
        <strain evidence="1 2">IBT 11181</strain>
    </source>
</reference>
<proteinExistence type="predicted"/>
<dbReference type="GeneID" id="31005431"/>
<dbReference type="RefSeq" id="XP_020119392.1">
    <property type="nucleotide sequence ID" value="XM_020267971.1"/>
</dbReference>
<sequence>MPSKGTIVLTGANGTIGSAVISRIMSSRELFSYHGIYIVRNASYYVAPEQETTHAYNALSLELSSLDRVRAAAVTISYNEASSRN</sequence>
<evidence type="ECO:0000313" key="1">
    <source>
        <dbReference type="EMBL" id="OKL59271.1"/>
    </source>
</evidence>
<name>A0A225ADL9_TALAT</name>
<evidence type="ECO:0000313" key="2">
    <source>
        <dbReference type="Proteomes" id="UP000214365"/>
    </source>
</evidence>
<dbReference type="EMBL" id="LFMY01000008">
    <property type="protein sequence ID" value="OKL59271.1"/>
    <property type="molecule type" value="Genomic_DNA"/>
</dbReference>
<organism evidence="1 2">
    <name type="scientific">Talaromyces atroroseus</name>
    <dbReference type="NCBI Taxonomy" id="1441469"/>
    <lineage>
        <taxon>Eukaryota</taxon>
        <taxon>Fungi</taxon>
        <taxon>Dikarya</taxon>
        <taxon>Ascomycota</taxon>
        <taxon>Pezizomycotina</taxon>
        <taxon>Eurotiomycetes</taxon>
        <taxon>Eurotiomycetidae</taxon>
        <taxon>Eurotiales</taxon>
        <taxon>Trichocomaceae</taxon>
        <taxon>Talaromyces</taxon>
        <taxon>Talaromyces sect. Trachyspermi</taxon>
    </lineage>
</organism>
<comment type="caution">
    <text evidence="1">The sequence shown here is derived from an EMBL/GenBank/DDBJ whole genome shotgun (WGS) entry which is preliminary data.</text>
</comment>
<accession>A0A225ADL9</accession>
<evidence type="ECO:0008006" key="3">
    <source>
        <dbReference type="Google" id="ProtNLM"/>
    </source>
</evidence>
<dbReference type="AlphaFoldDB" id="A0A225ADL9"/>